<dbReference type="EMBL" id="GU260698">
    <property type="protein sequence ID" value="ADC35763.1"/>
    <property type="molecule type" value="Genomic_DNA"/>
</dbReference>
<comment type="similarity">
    <text evidence="1 2">Belongs to the anti-sigma-factor antagonist family.</text>
</comment>
<organism evidence="4">
    <name type="scientific">uncultured bacterium 293</name>
    <dbReference type="NCBI Taxonomy" id="698389"/>
    <lineage>
        <taxon>Bacteria</taxon>
        <taxon>environmental samples</taxon>
    </lineage>
</organism>
<dbReference type="InterPro" id="IPR002645">
    <property type="entry name" value="STAS_dom"/>
</dbReference>
<dbReference type="AlphaFoldDB" id="E3T619"/>
<dbReference type="InterPro" id="IPR036513">
    <property type="entry name" value="STAS_dom_sf"/>
</dbReference>
<sequence>MHVELRKAGEVVVVDLDGKLTAGMGDQLLRDAVAQLLADRHRKILVNLSQVSFIDSAGVGELVAGLRAAQRAGAALKILNSSERVNSTLYLARLLPIFEVYQAERDALQSF</sequence>
<protein>
    <recommendedName>
        <fullName evidence="2">Anti-sigma factor antagonist</fullName>
    </recommendedName>
</protein>
<evidence type="ECO:0000256" key="1">
    <source>
        <dbReference type="ARBA" id="ARBA00009013"/>
    </source>
</evidence>
<dbReference type="PANTHER" id="PTHR33495">
    <property type="entry name" value="ANTI-SIGMA FACTOR ANTAGONIST TM_1081-RELATED-RELATED"/>
    <property type="match status" value="1"/>
</dbReference>
<dbReference type="Pfam" id="PF01740">
    <property type="entry name" value="STAS"/>
    <property type="match status" value="1"/>
</dbReference>
<reference evidence="4" key="2">
    <citation type="journal article" date="2010" name="Appl. Environ. Microbiol.">
        <title>Comparative analysis of acidobacterial genomic fragments from terrestrial and aquatic metagenomic libraries, with emphasis on acidobacteria subdivision 6.</title>
        <authorList>
            <person name="Kielak A.M."/>
            <person name="van Veen J.A."/>
            <person name="Kowalchuk G.A."/>
        </authorList>
    </citation>
    <scope>NUCLEOTIDE SEQUENCE</scope>
</reference>
<dbReference type="NCBIfam" id="TIGR00377">
    <property type="entry name" value="ant_ant_sig"/>
    <property type="match status" value="1"/>
</dbReference>
<evidence type="ECO:0000313" key="4">
    <source>
        <dbReference type="EMBL" id="ADC35763.1"/>
    </source>
</evidence>
<evidence type="ECO:0000259" key="3">
    <source>
        <dbReference type="PROSITE" id="PS50801"/>
    </source>
</evidence>
<proteinExistence type="inferred from homology"/>
<dbReference type="InterPro" id="IPR003658">
    <property type="entry name" value="Anti-sigma_ant"/>
</dbReference>
<reference evidence="4" key="1">
    <citation type="submission" date="2009-12" db="EMBL/GenBank/DDBJ databases">
        <authorList>
            <person name="Kielak A."/>
            <person name="van Veen J.A."/>
            <person name="Kowalchuk G.A."/>
        </authorList>
    </citation>
    <scope>NUCLEOTIDE SEQUENCE</scope>
</reference>
<dbReference type="SUPFAM" id="SSF52091">
    <property type="entry name" value="SpoIIaa-like"/>
    <property type="match status" value="1"/>
</dbReference>
<dbReference type="CDD" id="cd07043">
    <property type="entry name" value="STAS_anti-anti-sigma_factors"/>
    <property type="match status" value="1"/>
</dbReference>
<accession>E3T619</accession>
<dbReference type="GO" id="GO:0043856">
    <property type="term" value="F:anti-sigma factor antagonist activity"/>
    <property type="evidence" value="ECO:0007669"/>
    <property type="project" value="InterPro"/>
</dbReference>
<dbReference type="PROSITE" id="PS50801">
    <property type="entry name" value="STAS"/>
    <property type="match status" value="1"/>
</dbReference>
<feature type="domain" description="STAS" evidence="3">
    <location>
        <begin position="1"/>
        <end position="111"/>
    </location>
</feature>
<dbReference type="PANTHER" id="PTHR33495:SF2">
    <property type="entry name" value="ANTI-SIGMA FACTOR ANTAGONIST TM_1081-RELATED"/>
    <property type="match status" value="1"/>
</dbReference>
<name>E3T619_9BACT</name>
<evidence type="ECO:0000256" key="2">
    <source>
        <dbReference type="RuleBase" id="RU003749"/>
    </source>
</evidence>
<dbReference type="Gene3D" id="3.30.750.24">
    <property type="entry name" value="STAS domain"/>
    <property type="match status" value="1"/>
</dbReference>